<name>A0A6A6ZP71_9PLEO</name>
<evidence type="ECO:0000313" key="2">
    <source>
        <dbReference type="Proteomes" id="UP000799424"/>
    </source>
</evidence>
<protein>
    <submittedName>
        <fullName evidence="1">Uncharacterized protein</fullName>
    </submittedName>
</protein>
<organism evidence="1 2">
    <name type="scientific">Ophiobolus disseminans</name>
    <dbReference type="NCBI Taxonomy" id="1469910"/>
    <lineage>
        <taxon>Eukaryota</taxon>
        <taxon>Fungi</taxon>
        <taxon>Dikarya</taxon>
        <taxon>Ascomycota</taxon>
        <taxon>Pezizomycotina</taxon>
        <taxon>Dothideomycetes</taxon>
        <taxon>Pleosporomycetidae</taxon>
        <taxon>Pleosporales</taxon>
        <taxon>Pleosporineae</taxon>
        <taxon>Phaeosphaeriaceae</taxon>
        <taxon>Ophiobolus</taxon>
    </lineage>
</organism>
<dbReference type="EMBL" id="MU006235">
    <property type="protein sequence ID" value="KAF2822077.1"/>
    <property type="molecule type" value="Genomic_DNA"/>
</dbReference>
<reference evidence="1" key="1">
    <citation type="journal article" date="2020" name="Stud. Mycol.">
        <title>101 Dothideomycetes genomes: a test case for predicting lifestyles and emergence of pathogens.</title>
        <authorList>
            <person name="Haridas S."/>
            <person name="Albert R."/>
            <person name="Binder M."/>
            <person name="Bloem J."/>
            <person name="Labutti K."/>
            <person name="Salamov A."/>
            <person name="Andreopoulos B."/>
            <person name="Baker S."/>
            <person name="Barry K."/>
            <person name="Bills G."/>
            <person name="Bluhm B."/>
            <person name="Cannon C."/>
            <person name="Castanera R."/>
            <person name="Culley D."/>
            <person name="Daum C."/>
            <person name="Ezra D."/>
            <person name="Gonzalez J."/>
            <person name="Henrissat B."/>
            <person name="Kuo A."/>
            <person name="Liang C."/>
            <person name="Lipzen A."/>
            <person name="Lutzoni F."/>
            <person name="Magnuson J."/>
            <person name="Mondo S."/>
            <person name="Nolan M."/>
            <person name="Ohm R."/>
            <person name="Pangilinan J."/>
            <person name="Park H.-J."/>
            <person name="Ramirez L."/>
            <person name="Alfaro M."/>
            <person name="Sun H."/>
            <person name="Tritt A."/>
            <person name="Yoshinaga Y."/>
            <person name="Zwiers L.-H."/>
            <person name="Turgeon B."/>
            <person name="Goodwin S."/>
            <person name="Spatafora J."/>
            <person name="Crous P."/>
            <person name="Grigoriev I."/>
        </authorList>
    </citation>
    <scope>NUCLEOTIDE SEQUENCE</scope>
    <source>
        <strain evidence="1">CBS 113818</strain>
    </source>
</reference>
<keyword evidence="2" id="KW-1185">Reference proteome</keyword>
<gene>
    <name evidence="1" type="ORF">CC86DRAFT_95356</name>
</gene>
<proteinExistence type="predicted"/>
<accession>A0A6A6ZP71</accession>
<dbReference type="Proteomes" id="UP000799424">
    <property type="component" value="Unassembled WGS sequence"/>
</dbReference>
<sequence>MNVCVGVCNWCEQRQCYTTHVDLPCGWSPPFSRRRSSGRGAWGKKIGAACCSIVAILGALCYVHRPRLHCSTTAAQMKENDSGKWYRQWLRRATLFVRRCLLW</sequence>
<evidence type="ECO:0000313" key="1">
    <source>
        <dbReference type="EMBL" id="KAF2822077.1"/>
    </source>
</evidence>
<dbReference type="AlphaFoldDB" id="A0A6A6ZP71"/>